<dbReference type="SUPFAM" id="SSF109854">
    <property type="entry name" value="DinB/YfiT-like putative metalloenzymes"/>
    <property type="match status" value="1"/>
</dbReference>
<dbReference type="Gene3D" id="1.20.120.450">
    <property type="entry name" value="dinb family like domain"/>
    <property type="match status" value="1"/>
</dbReference>
<keyword evidence="1" id="KW-0963">Cytoplasm</keyword>
<dbReference type="GO" id="GO:0016740">
    <property type="term" value="F:transferase activity"/>
    <property type="evidence" value="ECO:0007669"/>
    <property type="project" value="UniProtKB-KW"/>
</dbReference>
<dbReference type="InterPro" id="IPR034660">
    <property type="entry name" value="DinB/YfiT-like"/>
</dbReference>
<evidence type="ECO:0000256" key="3">
    <source>
        <dbReference type="ARBA" id="ARBA00022801"/>
    </source>
</evidence>
<keyword evidence="6" id="KW-0808">Transferase</keyword>
<dbReference type="InterPro" id="IPR024775">
    <property type="entry name" value="DinB-like"/>
</dbReference>
<feature type="domain" description="DinB-like" evidence="5">
    <location>
        <begin position="31"/>
        <end position="167"/>
    </location>
</feature>
<evidence type="ECO:0000259" key="5">
    <source>
        <dbReference type="Pfam" id="PF12867"/>
    </source>
</evidence>
<comment type="caution">
    <text evidence="6">The sequence shown here is derived from an EMBL/GenBank/DDBJ whole genome shotgun (WGS) entry which is preliminary data.</text>
</comment>
<proteinExistence type="inferred from homology"/>
<keyword evidence="2" id="KW-0479">Metal-binding</keyword>
<sequence>MDLELLKYPIGKAQVAARPDSESVKRYLQEIETLPARLKALVDKLNEEQLETPYRPGGWTVRQTVHHLADSHMNAYLRVKWALTEEAPTIKTYDEKAWAELPDANQMSVKLSLELLQNLHQRWVYTLARLDDNQLDRTFIHPVSGATTLAKTIGLYAWHGNHHLAHIQNLIIREAW</sequence>
<evidence type="ECO:0000256" key="2">
    <source>
        <dbReference type="ARBA" id="ARBA00022723"/>
    </source>
</evidence>
<keyword evidence="3" id="KW-0378">Hydrolase</keyword>
<organism evidence="6 7">
    <name type="scientific">Shiella aurantiaca</name>
    <dbReference type="NCBI Taxonomy" id="3058365"/>
    <lineage>
        <taxon>Bacteria</taxon>
        <taxon>Pseudomonadati</taxon>
        <taxon>Bacteroidota</taxon>
        <taxon>Cytophagia</taxon>
        <taxon>Cytophagales</taxon>
        <taxon>Shiellaceae</taxon>
        <taxon>Shiella</taxon>
    </lineage>
</organism>
<accession>A0ABT8F5M5</accession>
<dbReference type="EMBL" id="JAUHJS010000004">
    <property type="protein sequence ID" value="MDN4165750.1"/>
    <property type="molecule type" value="Genomic_DNA"/>
</dbReference>
<evidence type="ECO:0000256" key="1">
    <source>
        <dbReference type="ARBA" id="ARBA00022490"/>
    </source>
</evidence>
<keyword evidence="7" id="KW-1185">Reference proteome</keyword>
<dbReference type="NCBIfam" id="NF009807">
    <property type="entry name" value="PRK13291.1"/>
    <property type="match status" value="1"/>
</dbReference>
<dbReference type="RefSeq" id="WP_320004280.1">
    <property type="nucleotide sequence ID" value="NZ_JAUHJS010000004.1"/>
</dbReference>
<evidence type="ECO:0000313" key="6">
    <source>
        <dbReference type="EMBL" id="MDN4165750.1"/>
    </source>
</evidence>
<dbReference type="HAMAP" id="MF_01256">
    <property type="entry name" value="YfiT_hydrol"/>
    <property type="match status" value="1"/>
</dbReference>
<dbReference type="InterPro" id="IPR023774">
    <property type="entry name" value="Put_metal_dep_hydrolase_YfiT"/>
</dbReference>
<protein>
    <submittedName>
        <fullName evidence="6">Bacillithiol transferase BstA</fullName>
    </submittedName>
</protein>
<keyword evidence="4" id="KW-0862">Zinc</keyword>
<dbReference type="Pfam" id="PF12867">
    <property type="entry name" value="DinB_2"/>
    <property type="match status" value="1"/>
</dbReference>
<dbReference type="Proteomes" id="UP001168552">
    <property type="component" value="Unassembled WGS sequence"/>
</dbReference>
<evidence type="ECO:0000313" key="7">
    <source>
        <dbReference type="Proteomes" id="UP001168552"/>
    </source>
</evidence>
<reference evidence="6" key="1">
    <citation type="submission" date="2023-06" db="EMBL/GenBank/DDBJ databases">
        <title>Cytophagales bacterium Strain LB-30, isolated from soil.</title>
        <authorList>
            <person name="Liu B."/>
        </authorList>
    </citation>
    <scope>NUCLEOTIDE SEQUENCE</scope>
    <source>
        <strain evidence="6">LB-30</strain>
    </source>
</reference>
<name>A0ABT8F5M5_9BACT</name>
<evidence type="ECO:0000256" key="4">
    <source>
        <dbReference type="ARBA" id="ARBA00022833"/>
    </source>
</evidence>
<gene>
    <name evidence="6" type="primary">bstA</name>
    <name evidence="6" type="ORF">QWY31_09565</name>
</gene>